<feature type="transmembrane region" description="Helical" evidence="2">
    <location>
        <begin position="267"/>
        <end position="292"/>
    </location>
</feature>
<name>A0ABN7SY77_OIKDI</name>
<dbReference type="PANTHER" id="PTHR11360:SF284">
    <property type="entry name" value="EG:103B4.3 PROTEIN-RELATED"/>
    <property type="match status" value="1"/>
</dbReference>
<gene>
    <name evidence="4" type="ORF">OKIOD_LOCUS12974</name>
</gene>
<dbReference type="SUPFAM" id="SSF103473">
    <property type="entry name" value="MFS general substrate transporter"/>
    <property type="match status" value="1"/>
</dbReference>
<evidence type="ECO:0000259" key="3">
    <source>
        <dbReference type="PROSITE" id="PS50850"/>
    </source>
</evidence>
<feature type="transmembrane region" description="Helical" evidence="2">
    <location>
        <begin position="335"/>
        <end position="352"/>
    </location>
</feature>
<feature type="transmembrane region" description="Helical" evidence="2">
    <location>
        <begin position="147"/>
        <end position="170"/>
    </location>
</feature>
<evidence type="ECO:0000313" key="4">
    <source>
        <dbReference type="EMBL" id="CAG5109705.1"/>
    </source>
</evidence>
<keyword evidence="2" id="KW-0472">Membrane</keyword>
<dbReference type="InterPro" id="IPR050327">
    <property type="entry name" value="Proton-linked_MCT"/>
</dbReference>
<evidence type="ECO:0000256" key="2">
    <source>
        <dbReference type="SAM" id="Phobius"/>
    </source>
</evidence>
<dbReference type="Proteomes" id="UP001158576">
    <property type="component" value="Chromosome 2"/>
</dbReference>
<reference evidence="4 5" key="1">
    <citation type="submission" date="2021-04" db="EMBL/GenBank/DDBJ databases">
        <authorList>
            <person name="Bliznina A."/>
        </authorList>
    </citation>
    <scope>NUCLEOTIDE SEQUENCE [LARGE SCALE GENOMIC DNA]</scope>
</reference>
<feature type="transmembrane region" description="Helical" evidence="2">
    <location>
        <begin position="393"/>
        <end position="416"/>
    </location>
</feature>
<sequence length="481" mass="51828">MSFKRKSSYEEQIIKEKRHEHLRDFFKRTKMGLFGPPKQYKTHPDGGSQAWIVVGGVFIAYGLAFGLLRVFSLLLNPIRAYYGVSSTVAMLAPGLGMLGYSIGGLAGGAVLGIIGYREGSMIFGVVCTLAFFICGLVNSITIVLACIFVALFALGVVYLAAPGIIGRYFLEKKTFANQLSACGVSVMQFALGALLPILVKEYSIRGCFVVIAGIIFNIVAASALYRPTIISSEEDKKIEEENQKLENNEENESAPAVDFSFFSHPAFLLFFFSQGIFFAGYMGCLLLVVPFAESELGVTSSTSAMIVMAMGVAELLFRIPFGWLGDWEKINRTHLLGGTFLALGVIFLGFPMCSNFTFLLVLSALSGIFQGGFGGLSFVVLDDIMVAIGKPGAFMIALGLSTGFNGILGVIAPVTFGSINDAVGNMTLSLWIAAIMVVVSALMTFAIVAFTPKSLSSKFPKIPDPDFSSREEVAFIETKNN</sequence>
<evidence type="ECO:0000313" key="5">
    <source>
        <dbReference type="Proteomes" id="UP001158576"/>
    </source>
</evidence>
<comment type="subcellular location">
    <subcellularLocation>
        <location evidence="1">Membrane</location>
        <topology evidence="1">Multi-pass membrane protein</topology>
    </subcellularLocation>
</comment>
<protein>
    <submittedName>
        <fullName evidence="4">Oidioi.mRNA.OKI2018_I69.chr2.g4209.t1.cds</fullName>
    </submittedName>
</protein>
<feature type="transmembrane region" description="Helical" evidence="2">
    <location>
        <begin position="304"/>
        <end position="323"/>
    </location>
</feature>
<feature type="transmembrane region" description="Helical" evidence="2">
    <location>
        <begin position="358"/>
        <end position="381"/>
    </location>
</feature>
<feature type="transmembrane region" description="Helical" evidence="2">
    <location>
        <begin position="203"/>
        <end position="225"/>
    </location>
</feature>
<organism evidence="4 5">
    <name type="scientific">Oikopleura dioica</name>
    <name type="common">Tunicate</name>
    <dbReference type="NCBI Taxonomy" id="34765"/>
    <lineage>
        <taxon>Eukaryota</taxon>
        <taxon>Metazoa</taxon>
        <taxon>Chordata</taxon>
        <taxon>Tunicata</taxon>
        <taxon>Appendicularia</taxon>
        <taxon>Copelata</taxon>
        <taxon>Oikopleuridae</taxon>
        <taxon>Oikopleura</taxon>
    </lineage>
</organism>
<feature type="transmembrane region" description="Helical" evidence="2">
    <location>
        <begin position="50"/>
        <end position="71"/>
    </location>
</feature>
<keyword evidence="2" id="KW-0812">Transmembrane</keyword>
<feature type="transmembrane region" description="Helical" evidence="2">
    <location>
        <begin position="121"/>
        <end position="141"/>
    </location>
</feature>
<feature type="domain" description="Major facilitator superfamily (MFS) profile" evidence="3">
    <location>
        <begin position="50"/>
        <end position="452"/>
    </location>
</feature>
<evidence type="ECO:0000256" key="1">
    <source>
        <dbReference type="ARBA" id="ARBA00004141"/>
    </source>
</evidence>
<dbReference type="Gene3D" id="1.20.1250.20">
    <property type="entry name" value="MFS general substrate transporter like domains"/>
    <property type="match status" value="2"/>
</dbReference>
<dbReference type="PANTHER" id="PTHR11360">
    <property type="entry name" value="MONOCARBOXYLATE TRANSPORTER"/>
    <property type="match status" value="1"/>
</dbReference>
<keyword evidence="2" id="KW-1133">Transmembrane helix</keyword>
<proteinExistence type="predicted"/>
<dbReference type="Pfam" id="PF07690">
    <property type="entry name" value="MFS_1"/>
    <property type="match status" value="1"/>
</dbReference>
<accession>A0ABN7SY77</accession>
<dbReference type="EMBL" id="OU015567">
    <property type="protein sequence ID" value="CAG5109705.1"/>
    <property type="molecule type" value="Genomic_DNA"/>
</dbReference>
<dbReference type="InterPro" id="IPR036259">
    <property type="entry name" value="MFS_trans_sf"/>
</dbReference>
<keyword evidence="5" id="KW-1185">Reference proteome</keyword>
<feature type="transmembrane region" description="Helical" evidence="2">
    <location>
        <begin position="91"/>
        <end position="114"/>
    </location>
</feature>
<dbReference type="InterPro" id="IPR020846">
    <property type="entry name" value="MFS_dom"/>
</dbReference>
<dbReference type="PROSITE" id="PS50850">
    <property type="entry name" value="MFS"/>
    <property type="match status" value="1"/>
</dbReference>
<feature type="transmembrane region" description="Helical" evidence="2">
    <location>
        <begin position="428"/>
        <end position="451"/>
    </location>
</feature>
<dbReference type="InterPro" id="IPR011701">
    <property type="entry name" value="MFS"/>
</dbReference>